<dbReference type="InterPro" id="IPR001229">
    <property type="entry name" value="Jacalin-like_lectin_dom"/>
</dbReference>
<dbReference type="Gramene" id="Ma10_t09790.1">
    <property type="protein sequence ID" value="Ma10_p09790.1"/>
    <property type="gene ID" value="Ma10_g09790"/>
</dbReference>
<keyword evidence="4" id="KW-1185">Reference proteome</keyword>
<dbReference type="PROSITE" id="PS51752">
    <property type="entry name" value="JACALIN_LECTIN"/>
    <property type="match status" value="1"/>
</dbReference>
<dbReference type="SUPFAM" id="SSF51101">
    <property type="entry name" value="Mannose-binding lectins"/>
    <property type="match status" value="1"/>
</dbReference>
<evidence type="ECO:0000259" key="2">
    <source>
        <dbReference type="PROSITE" id="PS51752"/>
    </source>
</evidence>
<name>A0A804KUH6_MUSAM</name>
<sequence length="66" mass="7204">MQAKVVKEGPWGANAGNAFDTGRVDRFTKVKIYHGDVIYGLELTFVVGGKPQPPMLIGTKKRASQE</sequence>
<reference evidence="3" key="1">
    <citation type="submission" date="2021-05" db="UniProtKB">
        <authorList>
            <consortium name="EnsemblPlants"/>
        </authorList>
    </citation>
    <scope>IDENTIFICATION</scope>
    <source>
        <strain evidence="3">subsp. malaccensis</strain>
    </source>
</reference>
<proteinExistence type="predicted"/>
<evidence type="ECO:0000256" key="1">
    <source>
        <dbReference type="ARBA" id="ARBA00022734"/>
    </source>
</evidence>
<dbReference type="AlphaFoldDB" id="A0A804KUH6"/>
<dbReference type="GO" id="GO:0030246">
    <property type="term" value="F:carbohydrate binding"/>
    <property type="evidence" value="ECO:0007669"/>
    <property type="project" value="UniProtKB-KW"/>
</dbReference>
<accession>A0A804KUH6</accession>
<organism evidence="3 4">
    <name type="scientific">Musa acuminata subsp. malaccensis</name>
    <name type="common">Wild banana</name>
    <name type="synonym">Musa malaccensis</name>
    <dbReference type="NCBI Taxonomy" id="214687"/>
    <lineage>
        <taxon>Eukaryota</taxon>
        <taxon>Viridiplantae</taxon>
        <taxon>Streptophyta</taxon>
        <taxon>Embryophyta</taxon>
        <taxon>Tracheophyta</taxon>
        <taxon>Spermatophyta</taxon>
        <taxon>Magnoliopsida</taxon>
        <taxon>Liliopsida</taxon>
        <taxon>Zingiberales</taxon>
        <taxon>Musaceae</taxon>
        <taxon>Musa</taxon>
    </lineage>
</organism>
<evidence type="ECO:0000313" key="4">
    <source>
        <dbReference type="Proteomes" id="UP000012960"/>
    </source>
</evidence>
<dbReference type="EnsemblPlants" id="Ma10_t09790.1">
    <property type="protein sequence ID" value="Ma10_p09790.1"/>
    <property type="gene ID" value="Ma10_g09790"/>
</dbReference>
<dbReference type="Proteomes" id="UP000012960">
    <property type="component" value="Unplaced"/>
</dbReference>
<protein>
    <recommendedName>
        <fullName evidence="2">Jacalin-type lectin domain-containing protein</fullName>
    </recommendedName>
</protein>
<dbReference type="InParanoid" id="A0A804KUH6"/>
<evidence type="ECO:0000313" key="3">
    <source>
        <dbReference type="EnsemblPlants" id="Ma10_p09790.1"/>
    </source>
</evidence>
<feature type="domain" description="Jacalin-type lectin" evidence="2">
    <location>
        <begin position="5"/>
        <end position="66"/>
    </location>
</feature>
<keyword evidence="1" id="KW-0430">Lectin</keyword>
<dbReference type="InterPro" id="IPR036404">
    <property type="entry name" value="Jacalin-like_lectin_dom_sf"/>
</dbReference>
<dbReference type="Gene3D" id="2.100.10.30">
    <property type="entry name" value="Jacalin-like lectin domain"/>
    <property type="match status" value="1"/>
</dbReference>